<evidence type="ECO:0000313" key="3">
    <source>
        <dbReference type="Proteomes" id="UP000683360"/>
    </source>
</evidence>
<reference evidence="2" key="1">
    <citation type="submission" date="2021-03" db="EMBL/GenBank/DDBJ databases">
        <authorList>
            <person name="Bekaert M."/>
        </authorList>
    </citation>
    <scope>NUCLEOTIDE SEQUENCE</scope>
</reference>
<dbReference type="EMBL" id="CAJPWZ010003134">
    <property type="protein sequence ID" value="CAG2252858.1"/>
    <property type="molecule type" value="Genomic_DNA"/>
</dbReference>
<protein>
    <submittedName>
        <fullName evidence="2">Uncharacterized protein</fullName>
    </submittedName>
</protein>
<comment type="caution">
    <text evidence="2">The sequence shown here is derived from an EMBL/GenBank/DDBJ whole genome shotgun (WGS) entry which is preliminary data.</text>
</comment>
<sequence length="361" mass="41215">MDIMLIYTFLIVNVVLTSSLVTKTFSLRDVTDTDENSVRVRDGKNALQKVTTENLDSRDTRALQIFGGHAPLTSDLGSYDLELMNRRKKRGWGSVIFTGVTSAIRLAGLGLTLTQALTEGCAYYPSICRDKVKMEHIERRLVSMRSEYDKLYLENKKEYLNLATSNTNNAYISYYINDTLRNMHTLQDLELRLSESLETNFPKLYEMFEASKNYTSQEYLDSVIGRLEYRLSDIRTMLKNEKHNQLIGLLVQYLVEAAVSRFINSFSKAYTQVLDAEGNFQGSVIQNLFNEDADVTSKPKTKGKFKLSSKLLKPLKGISKSLKNFKKTVKSMTLKKFGQQIKKLGSKAWQQTKTIGKTFKK</sequence>
<dbReference type="OrthoDB" id="10486831at2759"/>
<feature type="signal peptide" evidence="1">
    <location>
        <begin position="1"/>
        <end position="19"/>
    </location>
</feature>
<keyword evidence="3" id="KW-1185">Reference proteome</keyword>
<dbReference type="Proteomes" id="UP000683360">
    <property type="component" value="Unassembled WGS sequence"/>
</dbReference>
<gene>
    <name evidence="2" type="ORF">MEDL_64455</name>
</gene>
<feature type="chain" id="PRO_5035784008" evidence="1">
    <location>
        <begin position="20"/>
        <end position="361"/>
    </location>
</feature>
<accession>A0A8S3V4W3</accession>
<name>A0A8S3V4W3_MYTED</name>
<evidence type="ECO:0000313" key="2">
    <source>
        <dbReference type="EMBL" id="CAG2252858.1"/>
    </source>
</evidence>
<evidence type="ECO:0000256" key="1">
    <source>
        <dbReference type="SAM" id="SignalP"/>
    </source>
</evidence>
<organism evidence="2 3">
    <name type="scientific">Mytilus edulis</name>
    <name type="common">Blue mussel</name>
    <dbReference type="NCBI Taxonomy" id="6550"/>
    <lineage>
        <taxon>Eukaryota</taxon>
        <taxon>Metazoa</taxon>
        <taxon>Spiralia</taxon>
        <taxon>Lophotrochozoa</taxon>
        <taxon>Mollusca</taxon>
        <taxon>Bivalvia</taxon>
        <taxon>Autobranchia</taxon>
        <taxon>Pteriomorphia</taxon>
        <taxon>Mytilida</taxon>
        <taxon>Mytiloidea</taxon>
        <taxon>Mytilidae</taxon>
        <taxon>Mytilinae</taxon>
        <taxon>Mytilus</taxon>
    </lineage>
</organism>
<dbReference type="AlphaFoldDB" id="A0A8S3V4W3"/>
<proteinExistence type="predicted"/>
<keyword evidence="1" id="KW-0732">Signal</keyword>